<gene>
    <name evidence="2" type="ORF">WMY93_018574</name>
</gene>
<evidence type="ECO:0000313" key="3">
    <source>
        <dbReference type="Proteomes" id="UP001460270"/>
    </source>
</evidence>
<proteinExistence type="predicted"/>
<dbReference type="EMBL" id="JBBPFD010000013">
    <property type="protein sequence ID" value="KAK7901805.1"/>
    <property type="molecule type" value="Genomic_DNA"/>
</dbReference>
<reference evidence="3" key="1">
    <citation type="submission" date="2024-04" db="EMBL/GenBank/DDBJ databases">
        <title>Salinicola lusitanus LLJ914,a marine bacterium isolated from the Okinawa Trough.</title>
        <authorList>
            <person name="Li J."/>
        </authorList>
    </citation>
    <scope>NUCLEOTIDE SEQUENCE [LARGE SCALE GENOMIC DNA]</scope>
</reference>
<evidence type="ECO:0000313" key="2">
    <source>
        <dbReference type="EMBL" id="KAK7901805.1"/>
    </source>
</evidence>
<protein>
    <submittedName>
        <fullName evidence="2">Uncharacterized protein</fullName>
    </submittedName>
</protein>
<evidence type="ECO:0000256" key="1">
    <source>
        <dbReference type="SAM" id="MobiDB-lite"/>
    </source>
</evidence>
<organism evidence="2 3">
    <name type="scientific">Mugilogobius chulae</name>
    <name type="common">yellowstripe goby</name>
    <dbReference type="NCBI Taxonomy" id="88201"/>
    <lineage>
        <taxon>Eukaryota</taxon>
        <taxon>Metazoa</taxon>
        <taxon>Chordata</taxon>
        <taxon>Craniata</taxon>
        <taxon>Vertebrata</taxon>
        <taxon>Euteleostomi</taxon>
        <taxon>Actinopterygii</taxon>
        <taxon>Neopterygii</taxon>
        <taxon>Teleostei</taxon>
        <taxon>Neoteleostei</taxon>
        <taxon>Acanthomorphata</taxon>
        <taxon>Gobiaria</taxon>
        <taxon>Gobiiformes</taxon>
        <taxon>Gobioidei</taxon>
        <taxon>Gobiidae</taxon>
        <taxon>Gobionellinae</taxon>
        <taxon>Mugilogobius</taxon>
    </lineage>
</organism>
<sequence length="205" mass="23124">MTFAISLADSTECVRHWPFSETRWAETPRELTSLSLSVPCGNGTDGQPLVPKRQRSRRASTQVHLDAHSDLASPVESSARQAQMRHWPCPEFPRCAPQMQAPGLYLNYSPSARRRRELKVRPLSPMLHLSRPTRRTHKDATAALILSNSNTTESQSDAPQWPMQLPYESLKLDADHTALAPVCQVQIHYQYRFLSASFLSSDSTQ</sequence>
<comment type="caution">
    <text evidence="2">The sequence shown here is derived from an EMBL/GenBank/DDBJ whole genome shotgun (WGS) entry which is preliminary data.</text>
</comment>
<name>A0AAW0NJ98_9GOBI</name>
<feature type="region of interest" description="Disordered" evidence="1">
    <location>
        <begin position="39"/>
        <end position="59"/>
    </location>
</feature>
<dbReference type="Proteomes" id="UP001460270">
    <property type="component" value="Unassembled WGS sequence"/>
</dbReference>
<accession>A0AAW0NJ98</accession>
<dbReference type="AlphaFoldDB" id="A0AAW0NJ98"/>
<keyword evidence="3" id="KW-1185">Reference proteome</keyword>